<evidence type="ECO:0000256" key="1">
    <source>
        <dbReference type="ARBA" id="ARBA00002442"/>
    </source>
</evidence>
<evidence type="ECO:0000256" key="12">
    <source>
        <dbReference type="RuleBase" id="RU363101"/>
    </source>
</evidence>
<evidence type="ECO:0000256" key="5">
    <source>
        <dbReference type="ARBA" id="ARBA00022448"/>
    </source>
</evidence>
<evidence type="ECO:0000256" key="2">
    <source>
        <dbReference type="ARBA" id="ARBA00004377"/>
    </source>
</evidence>
<organism evidence="13 14">
    <name type="scientific">Limimaricola pyoseonensis</name>
    <dbReference type="NCBI Taxonomy" id="521013"/>
    <lineage>
        <taxon>Bacteria</taxon>
        <taxon>Pseudomonadati</taxon>
        <taxon>Pseudomonadota</taxon>
        <taxon>Alphaproteobacteria</taxon>
        <taxon>Rhodobacterales</taxon>
        <taxon>Paracoccaceae</taxon>
        <taxon>Limimaricola</taxon>
    </lineage>
</organism>
<comment type="function">
    <text evidence="1 12">Required for the export of heme to the periplasm for the biogenesis of c-type cytochromes.</text>
</comment>
<evidence type="ECO:0000256" key="4">
    <source>
        <dbReference type="ARBA" id="ARBA00016461"/>
    </source>
</evidence>
<reference evidence="14" key="1">
    <citation type="submission" date="2016-10" db="EMBL/GenBank/DDBJ databases">
        <authorList>
            <person name="Varghese N."/>
            <person name="Submissions S."/>
        </authorList>
    </citation>
    <scope>NUCLEOTIDE SEQUENCE [LARGE SCALE GENOMIC DNA]</scope>
    <source>
        <strain evidence="14">DSM 21424</strain>
    </source>
</reference>
<evidence type="ECO:0000313" key="13">
    <source>
        <dbReference type="EMBL" id="SDE05570.1"/>
    </source>
</evidence>
<keyword evidence="14" id="KW-1185">Reference proteome</keyword>
<keyword evidence="8 12" id="KW-0812">Transmembrane</keyword>
<keyword evidence="9 12" id="KW-0201">Cytochrome c-type biogenesis</keyword>
<dbReference type="InterPro" id="IPR007078">
    <property type="entry name" value="Haem_export_protD_CcmD"/>
</dbReference>
<feature type="transmembrane region" description="Helical" evidence="12">
    <location>
        <begin position="12"/>
        <end position="30"/>
    </location>
</feature>
<dbReference type="GO" id="GO:0015886">
    <property type="term" value="P:heme transport"/>
    <property type="evidence" value="ECO:0007669"/>
    <property type="project" value="InterPro"/>
</dbReference>
<proteinExistence type="inferred from homology"/>
<evidence type="ECO:0000256" key="6">
    <source>
        <dbReference type="ARBA" id="ARBA00022475"/>
    </source>
</evidence>
<name>A0A1G6ZSR9_9RHOB</name>
<evidence type="ECO:0000256" key="3">
    <source>
        <dbReference type="ARBA" id="ARBA00008741"/>
    </source>
</evidence>
<dbReference type="NCBIfam" id="TIGR03141">
    <property type="entry name" value="cytochro_ccmD"/>
    <property type="match status" value="1"/>
</dbReference>
<evidence type="ECO:0000256" key="7">
    <source>
        <dbReference type="ARBA" id="ARBA00022519"/>
    </source>
</evidence>
<keyword evidence="11 12" id="KW-0472">Membrane</keyword>
<dbReference type="Proteomes" id="UP000198922">
    <property type="component" value="Unassembled WGS sequence"/>
</dbReference>
<dbReference type="GO" id="GO:0005886">
    <property type="term" value="C:plasma membrane"/>
    <property type="evidence" value="ECO:0007669"/>
    <property type="project" value="UniProtKB-SubCell"/>
</dbReference>
<comment type="similarity">
    <text evidence="3 12">Belongs to the CcmD/CycX/HelD family.</text>
</comment>
<comment type="subcellular location">
    <subcellularLocation>
        <location evidence="2 12">Cell inner membrane</location>
        <topology evidence="2 12">Single-pass membrane protein</topology>
    </subcellularLocation>
</comment>
<evidence type="ECO:0000256" key="11">
    <source>
        <dbReference type="ARBA" id="ARBA00023136"/>
    </source>
</evidence>
<accession>A0A1G6ZSR9</accession>
<dbReference type="AlphaFoldDB" id="A0A1G6ZSR9"/>
<evidence type="ECO:0000313" key="14">
    <source>
        <dbReference type="Proteomes" id="UP000198922"/>
    </source>
</evidence>
<keyword evidence="10 12" id="KW-1133">Transmembrane helix</keyword>
<keyword evidence="6 12" id="KW-1003">Cell membrane</keyword>
<dbReference type="Pfam" id="PF04995">
    <property type="entry name" value="CcmD"/>
    <property type="match status" value="1"/>
</dbReference>
<keyword evidence="7 12" id="KW-0997">Cell inner membrane</keyword>
<dbReference type="GO" id="GO:0017004">
    <property type="term" value="P:cytochrome complex assembly"/>
    <property type="evidence" value="ECO:0007669"/>
    <property type="project" value="UniProtKB-KW"/>
</dbReference>
<evidence type="ECO:0000256" key="10">
    <source>
        <dbReference type="ARBA" id="ARBA00022989"/>
    </source>
</evidence>
<evidence type="ECO:0000256" key="8">
    <source>
        <dbReference type="ARBA" id="ARBA00022692"/>
    </source>
</evidence>
<protein>
    <recommendedName>
        <fullName evidence="4 12">Heme exporter protein D</fullName>
    </recommendedName>
</protein>
<evidence type="ECO:0000256" key="9">
    <source>
        <dbReference type="ARBA" id="ARBA00022748"/>
    </source>
</evidence>
<dbReference type="EMBL" id="FNAT01000001">
    <property type="protein sequence ID" value="SDE05570.1"/>
    <property type="molecule type" value="Genomic_DNA"/>
</dbReference>
<sequence length="48" mass="5448">MMDLGRYAAEVISAWGASLALLGGLVWWSLRRDRQVRAELEKTERDNG</sequence>
<keyword evidence="5 12" id="KW-0813">Transport</keyword>
<gene>
    <name evidence="13" type="ORF">SAMN04488567_0656</name>
</gene>